<feature type="domain" description="Mechanosensitive ion channel MscS C-terminal" evidence="9">
    <location>
        <begin position="441"/>
        <end position="522"/>
    </location>
</feature>
<feature type="transmembrane region" description="Helical" evidence="7">
    <location>
        <begin position="159"/>
        <end position="179"/>
    </location>
</feature>
<protein>
    <submittedName>
        <fullName evidence="10">Mechanosensitive ion channel family protein</fullName>
    </submittedName>
</protein>
<keyword evidence="3" id="KW-1003">Cell membrane</keyword>
<evidence type="ECO:0000256" key="1">
    <source>
        <dbReference type="ARBA" id="ARBA00004651"/>
    </source>
</evidence>
<dbReference type="InterPro" id="IPR023408">
    <property type="entry name" value="MscS_beta-dom_sf"/>
</dbReference>
<feature type="transmembrane region" description="Helical" evidence="7">
    <location>
        <begin position="317"/>
        <end position="336"/>
    </location>
</feature>
<dbReference type="Pfam" id="PF21082">
    <property type="entry name" value="MS_channel_3rd"/>
    <property type="match status" value="1"/>
</dbReference>
<dbReference type="Proteomes" id="UP000551499">
    <property type="component" value="Unassembled WGS sequence"/>
</dbReference>
<dbReference type="InterPro" id="IPR011066">
    <property type="entry name" value="MscS_channel_C_sf"/>
</dbReference>
<evidence type="ECO:0000256" key="3">
    <source>
        <dbReference type="ARBA" id="ARBA00022475"/>
    </source>
</evidence>
<reference evidence="10 11" key="1">
    <citation type="submission" date="2020-07" db="EMBL/GenBank/DDBJ databases">
        <title>Genomes of two Microcystis aeruginosa (Cyanobacteria) strains from Florida (USA) with disparate toxicogenic potential.</title>
        <authorList>
            <person name="Lefler F.W."/>
            <person name="Barbosa M."/>
            <person name="Berthold D.E."/>
            <person name="Laughinghouse H.D. IV."/>
        </authorList>
    </citation>
    <scope>NUCLEOTIDE SEQUENCE [LARGE SCALE GENOMIC DNA]</scope>
    <source>
        <strain evidence="10 11">BLCCF108</strain>
    </source>
</reference>
<evidence type="ECO:0000313" key="10">
    <source>
        <dbReference type="EMBL" id="MBC1189396.1"/>
    </source>
</evidence>
<dbReference type="InterPro" id="IPR010920">
    <property type="entry name" value="LSM_dom_sf"/>
</dbReference>
<comment type="similarity">
    <text evidence="2">Belongs to the MscS (TC 1.A.23) family.</text>
</comment>
<dbReference type="PANTHER" id="PTHR30221:SF18">
    <property type="entry name" value="SLL0590 PROTEIN"/>
    <property type="match status" value="1"/>
</dbReference>
<evidence type="ECO:0000313" key="11">
    <source>
        <dbReference type="Proteomes" id="UP000551499"/>
    </source>
</evidence>
<evidence type="ECO:0000259" key="8">
    <source>
        <dbReference type="Pfam" id="PF00924"/>
    </source>
</evidence>
<evidence type="ECO:0000259" key="9">
    <source>
        <dbReference type="Pfam" id="PF21082"/>
    </source>
</evidence>
<feature type="transmembrane region" description="Helical" evidence="7">
    <location>
        <begin position="348"/>
        <end position="374"/>
    </location>
</feature>
<evidence type="ECO:0000256" key="2">
    <source>
        <dbReference type="ARBA" id="ARBA00008017"/>
    </source>
</evidence>
<evidence type="ECO:0000256" key="5">
    <source>
        <dbReference type="ARBA" id="ARBA00022989"/>
    </source>
</evidence>
<dbReference type="InterPro" id="IPR006685">
    <property type="entry name" value="MscS_channel_2nd"/>
</dbReference>
<dbReference type="AlphaFoldDB" id="A0A841UMH9"/>
<comment type="subcellular location">
    <subcellularLocation>
        <location evidence="1">Cell membrane</location>
        <topology evidence="1">Multi-pass membrane protein</topology>
    </subcellularLocation>
</comment>
<evidence type="ECO:0000256" key="7">
    <source>
        <dbReference type="SAM" id="Phobius"/>
    </source>
</evidence>
<dbReference type="Gene3D" id="1.10.287.1260">
    <property type="match status" value="1"/>
</dbReference>
<comment type="caution">
    <text evidence="10">The sequence shown here is derived from an EMBL/GenBank/DDBJ whole genome shotgun (WGS) entry which is preliminary data.</text>
</comment>
<organism evidence="10 11">
    <name type="scientific">Microcystis aeruginosa BLCC-F108</name>
    <dbReference type="NCBI Taxonomy" id="2755317"/>
    <lineage>
        <taxon>Bacteria</taxon>
        <taxon>Bacillati</taxon>
        <taxon>Cyanobacteriota</taxon>
        <taxon>Cyanophyceae</taxon>
        <taxon>Oscillatoriophycideae</taxon>
        <taxon>Chroococcales</taxon>
        <taxon>Microcystaceae</taxon>
        <taxon>Microcystis</taxon>
    </lineage>
</organism>
<dbReference type="SUPFAM" id="SSF82689">
    <property type="entry name" value="Mechanosensitive channel protein MscS (YggB), C-terminal domain"/>
    <property type="match status" value="1"/>
</dbReference>
<proteinExistence type="inferred from homology"/>
<feature type="domain" description="Mechanosensitive ion channel MscS" evidence="8">
    <location>
        <begin position="362"/>
        <end position="427"/>
    </location>
</feature>
<dbReference type="GO" id="GO:0005886">
    <property type="term" value="C:plasma membrane"/>
    <property type="evidence" value="ECO:0007669"/>
    <property type="project" value="UniProtKB-SubCell"/>
</dbReference>
<evidence type="ECO:0000256" key="4">
    <source>
        <dbReference type="ARBA" id="ARBA00022692"/>
    </source>
</evidence>
<accession>A0A841UMH9</accession>
<keyword evidence="4 7" id="KW-0812">Transmembrane</keyword>
<dbReference type="PANTHER" id="PTHR30221">
    <property type="entry name" value="SMALL-CONDUCTANCE MECHANOSENSITIVE CHANNEL"/>
    <property type="match status" value="1"/>
</dbReference>
<dbReference type="RefSeq" id="WP_185236760.1">
    <property type="nucleotide sequence ID" value="NZ_JACEGB010000008.1"/>
</dbReference>
<feature type="transmembrane region" description="Helical" evidence="7">
    <location>
        <begin position="270"/>
        <end position="288"/>
    </location>
</feature>
<dbReference type="EMBL" id="JACEGB010000008">
    <property type="protein sequence ID" value="MBC1189396.1"/>
    <property type="molecule type" value="Genomic_DNA"/>
</dbReference>
<dbReference type="Gene3D" id="2.30.30.60">
    <property type="match status" value="1"/>
</dbReference>
<dbReference type="InterPro" id="IPR049278">
    <property type="entry name" value="MS_channel_C"/>
</dbReference>
<evidence type="ECO:0000256" key="6">
    <source>
        <dbReference type="ARBA" id="ARBA00023136"/>
    </source>
</evidence>
<keyword evidence="6 7" id="KW-0472">Membrane</keyword>
<dbReference type="SUPFAM" id="SSF50182">
    <property type="entry name" value="Sm-like ribonucleoproteins"/>
    <property type="match status" value="1"/>
</dbReference>
<dbReference type="InterPro" id="IPR045275">
    <property type="entry name" value="MscS_archaea/bacteria_type"/>
</dbReference>
<dbReference type="GO" id="GO:0008381">
    <property type="term" value="F:mechanosensitive monoatomic ion channel activity"/>
    <property type="evidence" value="ECO:0007669"/>
    <property type="project" value="InterPro"/>
</dbReference>
<dbReference type="Pfam" id="PF00924">
    <property type="entry name" value="MS_channel_2nd"/>
    <property type="match status" value="1"/>
</dbReference>
<gene>
    <name evidence="10" type="ORF">H0902_00550</name>
</gene>
<dbReference type="Gene3D" id="3.30.70.100">
    <property type="match status" value="1"/>
</dbReference>
<feature type="transmembrane region" description="Helical" evidence="7">
    <location>
        <begin position="221"/>
        <end position="242"/>
    </location>
</feature>
<name>A0A841UMH9_MICAE</name>
<sequence length="560" mass="63048">MKKIWRYLGLFCLVLLLTLSPILMIAAQNNPAKQGQETPLETLGEVFPVMLDNQELFTIRQGIGSFSAQERAKSITARIEKIADDDALSPEDLTIKIDPEDKNPSIILGDTVIATITSKDAKLHAVSQEVLAERALAKIKAAIVRYRQERQPDNLLKDAVLTVSATLSTVLIFWVMIFISSRGFPQIQRLITSLVPGVGFQNFEIISSRTIGIFSLRILQFIRTLIILTILYFYLTFVLRLFPWTRKFGDGFLQYFFRALEVFSQEIAKYLPNIFIILLIVFITHYLLRAIKPFFTALARENLVIHGFYPDWANPTYNLLSLLIIALAIVIAFPYLPGFNSPAFQGVSVFLGVLFSLGSTSAIANVVGGIILIYTRSFQLGDKISIGDVIGDVIEKGLLVTRIRTPANRIITIPNSSLLNTNVINFSVSQREFKQPLILQTTVTLGYDLPWRKVHATLKEAALATQFIVSEPAPFVLQTSLDDFYVSYQLNAYTDHPNKMVYIYSELHQNIQDKCNEVGIEIMSPHYKALRDGNHSTIPENYLPEDYQSPAFGIQSNPQK</sequence>
<keyword evidence="5 7" id="KW-1133">Transmembrane helix</keyword>